<dbReference type="CDD" id="cd14789">
    <property type="entry name" value="Tiki"/>
    <property type="match status" value="1"/>
</dbReference>
<gene>
    <name evidence="2" type="ORF">EOD73_08285</name>
</gene>
<feature type="signal peptide" evidence="1">
    <location>
        <begin position="1"/>
        <end position="20"/>
    </location>
</feature>
<dbReference type="InterPro" id="IPR047111">
    <property type="entry name" value="YbaP-like"/>
</dbReference>
<name>A0A3S3T901_9BURK</name>
<sequence>MKRTLTALALSLGLFAGVHAKTDCPPVAQAPSQEQIADNLKNAKDRGALWTLTKDGRTSYLFGTLHVGKLPWAFPGPRLMQALRETQVLAVEVDVTAPSTQSEMQAAMAEAAPLALGNKDQARLDAQADAACVPRTALAAMHPVMQAITYVVLAGRHEGLDAAFGQEPNLLALARAQQRPIVSLESIRSQLGVLLPKDPVAARQSFERVMADLEAGKARSQIARIGKAWEEGDLDTVDSLEKLCQCQPTAEERAFSKVLNDDRNPNIAQRIAEEHAKGKPVLAAVGLLHMTGPKALTTLLAAQGFEVRRVAY</sequence>
<dbReference type="InterPro" id="IPR002816">
    <property type="entry name" value="TraB/PrgY/GumN_fam"/>
</dbReference>
<dbReference type="PANTHER" id="PTHR40590:SF1">
    <property type="entry name" value="CYTOPLASMIC PROTEIN"/>
    <property type="match status" value="1"/>
</dbReference>
<evidence type="ECO:0000256" key="1">
    <source>
        <dbReference type="SAM" id="SignalP"/>
    </source>
</evidence>
<organism evidence="2 3">
    <name type="scientific">Inhella crocodyli</name>
    <dbReference type="NCBI Taxonomy" id="2499851"/>
    <lineage>
        <taxon>Bacteria</taxon>
        <taxon>Pseudomonadati</taxon>
        <taxon>Pseudomonadota</taxon>
        <taxon>Betaproteobacteria</taxon>
        <taxon>Burkholderiales</taxon>
        <taxon>Sphaerotilaceae</taxon>
        <taxon>Inhella</taxon>
    </lineage>
</organism>
<dbReference type="EMBL" id="SACM01000002">
    <property type="protein sequence ID" value="RVT86034.1"/>
    <property type="molecule type" value="Genomic_DNA"/>
</dbReference>
<evidence type="ECO:0000313" key="2">
    <source>
        <dbReference type="EMBL" id="RVT86034.1"/>
    </source>
</evidence>
<protein>
    <submittedName>
        <fullName evidence="2">TraB/GumN family protein</fullName>
    </submittedName>
</protein>
<dbReference type="RefSeq" id="WP_127682532.1">
    <property type="nucleotide sequence ID" value="NZ_SACM01000002.1"/>
</dbReference>
<dbReference type="OrthoDB" id="9025834at2"/>
<comment type="caution">
    <text evidence="2">The sequence shown here is derived from an EMBL/GenBank/DDBJ whole genome shotgun (WGS) entry which is preliminary data.</text>
</comment>
<dbReference type="AlphaFoldDB" id="A0A3S3T901"/>
<reference evidence="2 3" key="1">
    <citation type="submission" date="2019-01" db="EMBL/GenBank/DDBJ databases">
        <authorList>
            <person name="Chen W.-M."/>
        </authorList>
    </citation>
    <scope>NUCLEOTIDE SEQUENCE [LARGE SCALE GENOMIC DNA]</scope>
    <source>
        <strain evidence="2 3">CCP-18</strain>
    </source>
</reference>
<dbReference type="Proteomes" id="UP000288587">
    <property type="component" value="Unassembled WGS sequence"/>
</dbReference>
<feature type="chain" id="PRO_5018777021" evidence="1">
    <location>
        <begin position="21"/>
        <end position="312"/>
    </location>
</feature>
<dbReference type="PANTHER" id="PTHR40590">
    <property type="entry name" value="CYTOPLASMIC PROTEIN-RELATED"/>
    <property type="match status" value="1"/>
</dbReference>
<dbReference type="Pfam" id="PF01963">
    <property type="entry name" value="TraB_PrgY_gumN"/>
    <property type="match status" value="1"/>
</dbReference>
<keyword evidence="3" id="KW-1185">Reference proteome</keyword>
<proteinExistence type="predicted"/>
<keyword evidence="1" id="KW-0732">Signal</keyword>
<evidence type="ECO:0000313" key="3">
    <source>
        <dbReference type="Proteomes" id="UP000288587"/>
    </source>
</evidence>
<accession>A0A3S3T901</accession>